<dbReference type="EMBL" id="FOIZ01000001">
    <property type="protein sequence ID" value="SEW00304.1"/>
    <property type="molecule type" value="Genomic_DNA"/>
</dbReference>
<accession>A0A1I0NGB3</accession>
<dbReference type="Proteomes" id="UP000199167">
    <property type="component" value="Unassembled WGS sequence"/>
</dbReference>
<dbReference type="AlphaFoldDB" id="A0A1I0NGB3"/>
<reference evidence="1 2" key="1">
    <citation type="submission" date="2016-10" db="EMBL/GenBank/DDBJ databases">
        <authorList>
            <person name="de Groot N.N."/>
        </authorList>
    </citation>
    <scope>NUCLEOTIDE SEQUENCE [LARGE SCALE GENOMIC DNA]</scope>
    <source>
        <strain evidence="1 2">DSM 17925</strain>
    </source>
</reference>
<keyword evidence="2" id="KW-1185">Reference proteome</keyword>
<gene>
    <name evidence="1" type="ORF">SAMN04488515_0599</name>
</gene>
<dbReference type="RefSeq" id="WP_089990075.1">
    <property type="nucleotide sequence ID" value="NZ_FOIZ01000001.1"/>
</dbReference>
<evidence type="ECO:0008006" key="3">
    <source>
        <dbReference type="Google" id="ProtNLM"/>
    </source>
</evidence>
<protein>
    <recommendedName>
        <fullName evidence="3">7-cyano-7-deazaguanine synthase (Queuosine biosynthesis)</fullName>
    </recommendedName>
</protein>
<sequence length="376" mass="41603">MDITVKYKKGRADLIFGKDPAKRVYFQCAHPDHRAPVVWDFAAFAAQVIAQNFETDVTLHAAVTQTATQNCGYLSEFHRMARNEDTAYRVRPTTIVPDQPATGDIKALCLSTGIDSTYALVSKQAEIEFTHAMVVHGADYRPSHKVGFQTLLNRVTAMSDIAGLKPVVVKTNLRRIGFDWRMHHIGQLAACMHFLGPQFSDVAFAADKTIAQDLIRFPWGNNFAIGTHVGSGTNTTHYIGKDTTRYHKVKAIQKDARFLNHIGVCAAQKEQGGNCGVCSKCVMTRVAFECGGMPCPPIFKAMPDLAKQITALSKQRSVVKSRGAPIRAGEMLPYITDPELRAAVIAFRDASLQTQRPYAIANLFYALRKRLGMVRD</sequence>
<evidence type="ECO:0000313" key="1">
    <source>
        <dbReference type="EMBL" id="SEW00304.1"/>
    </source>
</evidence>
<dbReference type="OrthoDB" id="5413327at2"/>
<name>A0A1I0NGB3_9RHOB</name>
<proteinExistence type="predicted"/>
<dbReference type="STRING" id="364200.SAMN04488515_0599"/>
<evidence type="ECO:0000313" key="2">
    <source>
        <dbReference type="Proteomes" id="UP000199167"/>
    </source>
</evidence>
<organism evidence="1 2">
    <name type="scientific">Cognatiyoonia koreensis</name>
    <dbReference type="NCBI Taxonomy" id="364200"/>
    <lineage>
        <taxon>Bacteria</taxon>
        <taxon>Pseudomonadati</taxon>
        <taxon>Pseudomonadota</taxon>
        <taxon>Alphaproteobacteria</taxon>
        <taxon>Rhodobacterales</taxon>
        <taxon>Paracoccaceae</taxon>
        <taxon>Cognatiyoonia</taxon>
    </lineage>
</organism>